<dbReference type="Gene3D" id="3.40.50.1820">
    <property type="entry name" value="alpha/beta hydrolase"/>
    <property type="match status" value="1"/>
</dbReference>
<feature type="domain" description="AB hydrolase-1" evidence="1">
    <location>
        <begin position="37"/>
        <end position="273"/>
    </location>
</feature>
<protein>
    <recommendedName>
        <fullName evidence="1">AB hydrolase-1 domain-containing protein</fullName>
    </recommendedName>
</protein>
<organism evidence="2 3">
    <name type="scientific">Protofrankia coriariae</name>
    <dbReference type="NCBI Taxonomy" id="1562887"/>
    <lineage>
        <taxon>Bacteria</taxon>
        <taxon>Bacillati</taxon>
        <taxon>Actinomycetota</taxon>
        <taxon>Actinomycetes</taxon>
        <taxon>Frankiales</taxon>
        <taxon>Frankiaceae</taxon>
        <taxon>Protofrankia</taxon>
    </lineage>
</organism>
<reference evidence="2 3" key="1">
    <citation type="submission" date="2014-12" db="EMBL/GenBank/DDBJ databases">
        <title>Frankia sp. BMG5.1 draft genome.</title>
        <authorList>
            <person name="Gtari M."/>
            <person name="Ghodhbane-Gtari F."/>
            <person name="Nouioui I."/>
            <person name="Ktari A."/>
            <person name="Hezbri K."/>
            <person name="Mimouni W."/>
            <person name="Sbissi I."/>
            <person name="Ayari A."/>
            <person name="Yamanaka T."/>
            <person name="Normand P."/>
            <person name="Tisa L.S."/>
            <person name="Boudabous A."/>
        </authorList>
    </citation>
    <scope>NUCLEOTIDE SEQUENCE [LARGE SCALE GENOMIC DNA]</scope>
    <source>
        <strain evidence="2 3">BMG5.1</strain>
    </source>
</reference>
<accession>A0ABR5F4I6</accession>
<dbReference type="InterPro" id="IPR000073">
    <property type="entry name" value="AB_hydrolase_1"/>
</dbReference>
<dbReference type="InterPro" id="IPR029058">
    <property type="entry name" value="AB_hydrolase_fold"/>
</dbReference>
<evidence type="ECO:0000313" key="3">
    <source>
        <dbReference type="Proteomes" id="UP000035425"/>
    </source>
</evidence>
<evidence type="ECO:0000259" key="1">
    <source>
        <dbReference type="Pfam" id="PF12697"/>
    </source>
</evidence>
<keyword evidence="3" id="KW-1185">Reference proteome</keyword>
<dbReference type="SUPFAM" id="SSF53474">
    <property type="entry name" value="alpha/beta-Hydrolases"/>
    <property type="match status" value="1"/>
</dbReference>
<sequence length="300" mass="32159">MPRARRSDQTRHVRLDAGDVELSGLLAEPDGPPRAVIVGLPGGGLRASYFHGRAHPDLSLLTLGTALGFSVLALDRPGYGASAGLKATHQTLAAQTAATWRALETFTASHAAGAGLFLIGHSFGTMLSVSLAADERGERLLGLDVSGVGARYRDGLWPPRIPADSSVAEIHREHALAARKLFWGPESLYPPGTFVLGTVPTAGVPAGEASDAAKWPQKLPLLGPRVRVPVRWTLADHESWWHLDEATETELRAAFSAAPRFELVRQRGAGHNISLGWAARSYHLRALSFAEECIRDRNTG</sequence>
<comment type="caution">
    <text evidence="2">The sequence shown here is derived from an EMBL/GenBank/DDBJ whole genome shotgun (WGS) entry which is preliminary data.</text>
</comment>
<dbReference type="EMBL" id="JWIO01000014">
    <property type="protein sequence ID" value="KLL11607.1"/>
    <property type="molecule type" value="Genomic_DNA"/>
</dbReference>
<dbReference type="Proteomes" id="UP000035425">
    <property type="component" value="Unassembled WGS sequence"/>
</dbReference>
<name>A0ABR5F4I6_9ACTN</name>
<proteinExistence type="predicted"/>
<gene>
    <name evidence="2" type="ORF">FrCorBMG51_10165</name>
</gene>
<dbReference type="Pfam" id="PF12697">
    <property type="entry name" value="Abhydrolase_6"/>
    <property type="match status" value="1"/>
</dbReference>
<evidence type="ECO:0000313" key="2">
    <source>
        <dbReference type="EMBL" id="KLL11607.1"/>
    </source>
</evidence>